<keyword evidence="2" id="KW-0812">Transmembrane</keyword>
<reference evidence="3 4" key="1">
    <citation type="journal article" date="2018" name="Mol. Biol. Evol.">
        <title>Broad Genomic Sampling Reveals a Smut Pathogenic Ancestry of the Fungal Clade Ustilaginomycotina.</title>
        <authorList>
            <person name="Kijpornyongpan T."/>
            <person name="Mondo S.J."/>
            <person name="Barry K."/>
            <person name="Sandor L."/>
            <person name="Lee J."/>
            <person name="Lipzen A."/>
            <person name="Pangilinan J."/>
            <person name="LaButti K."/>
            <person name="Hainaut M."/>
            <person name="Henrissat B."/>
            <person name="Grigoriev I.V."/>
            <person name="Spatafora J.W."/>
            <person name="Aime M.C."/>
        </authorList>
    </citation>
    <scope>NUCLEOTIDE SEQUENCE [LARGE SCALE GENOMIC DNA]</scope>
    <source>
        <strain evidence="3 4">MCA 3645</strain>
    </source>
</reference>
<feature type="region of interest" description="Disordered" evidence="1">
    <location>
        <begin position="269"/>
        <end position="337"/>
    </location>
</feature>
<dbReference type="OrthoDB" id="2502792at2759"/>
<organism evidence="3 4">
    <name type="scientific">Testicularia cyperi</name>
    <dbReference type="NCBI Taxonomy" id="1882483"/>
    <lineage>
        <taxon>Eukaryota</taxon>
        <taxon>Fungi</taxon>
        <taxon>Dikarya</taxon>
        <taxon>Basidiomycota</taxon>
        <taxon>Ustilaginomycotina</taxon>
        <taxon>Ustilaginomycetes</taxon>
        <taxon>Ustilaginales</taxon>
        <taxon>Anthracoideaceae</taxon>
        <taxon>Testicularia</taxon>
    </lineage>
</organism>
<feature type="transmembrane region" description="Helical" evidence="2">
    <location>
        <begin position="78"/>
        <end position="101"/>
    </location>
</feature>
<evidence type="ECO:0000256" key="1">
    <source>
        <dbReference type="SAM" id="MobiDB-lite"/>
    </source>
</evidence>
<evidence type="ECO:0000256" key="2">
    <source>
        <dbReference type="SAM" id="Phobius"/>
    </source>
</evidence>
<feature type="region of interest" description="Disordered" evidence="1">
    <location>
        <begin position="141"/>
        <end position="173"/>
    </location>
</feature>
<accession>A0A317XMJ6</accession>
<dbReference type="InParanoid" id="A0A317XMJ6"/>
<keyword evidence="2" id="KW-0472">Membrane</keyword>
<feature type="compositionally biased region" description="Low complexity" evidence="1">
    <location>
        <begin position="317"/>
        <end position="328"/>
    </location>
</feature>
<dbReference type="EMBL" id="KZ819196">
    <property type="protein sequence ID" value="PWY99022.1"/>
    <property type="molecule type" value="Genomic_DNA"/>
</dbReference>
<keyword evidence="2" id="KW-1133">Transmembrane helix</keyword>
<dbReference type="AlphaFoldDB" id="A0A317XMJ6"/>
<name>A0A317XMJ6_9BASI</name>
<evidence type="ECO:0000313" key="4">
    <source>
        <dbReference type="Proteomes" id="UP000246740"/>
    </source>
</evidence>
<feature type="transmembrane region" description="Helical" evidence="2">
    <location>
        <begin position="52"/>
        <end position="71"/>
    </location>
</feature>
<evidence type="ECO:0000313" key="3">
    <source>
        <dbReference type="EMBL" id="PWY99022.1"/>
    </source>
</evidence>
<keyword evidence="4" id="KW-1185">Reference proteome</keyword>
<protein>
    <submittedName>
        <fullName evidence="3">Uncharacterized protein</fullName>
    </submittedName>
</protein>
<gene>
    <name evidence="3" type="ORF">BCV70DRAFT_177744</name>
</gene>
<proteinExistence type="predicted"/>
<sequence>MADAAASESGSLLHDLLSDVIPYPIFRILAGFSNLIYRLLGTANDPTSWSSTLLPPLITFFLAYFALVTAYRTMRNMIALAWFGIKWGAIIGGLIAVWAWWTENTDAVSSTGVNPNRGFLDQLSTLGPLFNTLYSQIPDLGASSHGTSQRRGRRQQSSPYSRRRTRYGRRDGSYDIDSDIDDATTADLLDAGYEAFSEFFTSSSRPPQGGLDFAALLNRVIVEGRRQGIDALGALRAAGQVQDQLARFQTDPAAWFDSVRDRFQTSYAAAAPGHGHGHGHGIDAELHDDDDFPSGLDSDTGSAYNTRSRTRARQRQQQRQSQPQLQRTTHSDRDADPWWWSGLATGASYFFKQEPQPHSDSRSRSS</sequence>
<feature type="non-terminal residue" evidence="3">
    <location>
        <position position="366"/>
    </location>
</feature>
<dbReference type="Proteomes" id="UP000246740">
    <property type="component" value="Unassembled WGS sequence"/>
</dbReference>